<dbReference type="RefSeq" id="WP_327600577.1">
    <property type="nucleotide sequence ID" value="NZ_JAYXHS010000003.1"/>
</dbReference>
<protein>
    <submittedName>
        <fullName evidence="3">Discoidin domain-containing protein</fullName>
    </submittedName>
</protein>
<name>A0ABU6K7C0_9RHOO</name>
<feature type="chain" id="PRO_5046591377" evidence="1">
    <location>
        <begin position="41"/>
        <end position="262"/>
    </location>
</feature>
<keyword evidence="4" id="KW-1185">Reference proteome</keyword>
<feature type="domain" description="F5/8 type C" evidence="2">
    <location>
        <begin position="119"/>
        <end position="258"/>
    </location>
</feature>
<feature type="signal peptide" evidence="1">
    <location>
        <begin position="1"/>
        <end position="40"/>
    </location>
</feature>
<evidence type="ECO:0000259" key="2">
    <source>
        <dbReference type="PROSITE" id="PS50022"/>
    </source>
</evidence>
<evidence type="ECO:0000256" key="1">
    <source>
        <dbReference type="SAM" id="SignalP"/>
    </source>
</evidence>
<dbReference type="PROSITE" id="PS50022">
    <property type="entry name" value="FA58C_3"/>
    <property type="match status" value="1"/>
</dbReference>
<evidence type="ECO:0000313" key="3">
    <source>
        <dbReference type="EMBL" id="MEC5387610.1"/>
    </source>
</evidence>
<organism evidence="3 4">
    <name type="scientific">Uliginosibacterium silvisoli</name>
    <dbReference type="NCBI Taxonomy" id="3114758"/>
    <lineage>
        <taxon>Bacteria</taxon>
        <taxon>Pseudomonadati</taxon>
        <taxon>Pseudomonadota</taxon>
        <taxon>Betaproteobacteria</taxon>
        <taxon>Rhodocyclales</taxon>
        <taxon>Zoogloeaceae</taxon>
        <taxon>Uliginosibacterium</taxon>
    </lineage>
</organism>
<dbReference type="EMBL" id="JAYXHS010000003">
    <property type="protein sequence ID" value="MEC5387610.1"/>
    <property type="molecule type" value="Genomic_DNA"/>
</dbReference>
<sequence>MKTLVTEWTLWFQRIARYCSWAVRGMLLASAALLAGGAMAAGSSASSSAPGGIFDVSPPGFKRCAFAGATCSFSGTHSVIAQWCNSTDYCRYSAAITATNGVLCTAEALKIAAPADLPNLACFVSITEGVLTRWNGPASASTQSGNARAAAFAIDGKLDTRWEASNSTAGSWLRVNGAEPTYLSKIEVFEAGSKIRGYRIEYLQGSVWVPILEGNGVGPRLLIDMANRAPVLTTAVRVITTTTAVGQPSIAEIVVEGTVPAR</sequence>
<keyword evidence="1" id="KW-0732">Signal</keyword>
<dbReference type="Proteomes" id="UP001331561">
    <property type="component" value="Unassembled WGS sequence"/>
</dbReference>
<dbReference type="InterPro" id="IPR008979">
    <property type="entry name" value="Galactose-bd-like_sf"/>
</dbReference>
<dbReference type="SUPFAM" id="SSF49785">
    <property type="entry name" value="Galactose-binding domain-like"/>
    <property type="match status" value="1"/>
</dbReference>
<accession>A0ABU6K7C0</accession>
<dbReference type="Pfam" id="PF00754">
    <property type="entry name" value="F5_F8_type_C"/>
    <property type="match status" value="1"/>
</dbReference>
<comment type="caution">
    <text evidence="3">The sequence shown here is derived from an EMBL/GenBank/DDBJ whole genome shotgun (WGS) entry which is preliminary data.</text>
</comment>
<dbReference type="InterPro" id="IPR000421">
    <property type="entry name" value="FA58C"/>
</dbReference>
<proteinExistence type="predicted"/>
<evidence type="ECO:0000313" key="4">
    <source>
        <dbReference type="Proteomes" id="UP001331561"/>
    </source>
</evidence>
<reference evidence="3 4" key="1">
    <citation type="submission" date="2024-01" db="EMBL/GenBank/DDBJ databases">
        <title>Uliginosibacterium soil sp. nov.</title>
        <authorList>
            <person name="Lv Y."/>
        </authorList>
    </citation>
    <scope>NUCLEOTIDE SEQUENCE [LARGE SCALE GENOMIC DNA]</scope>
    <source>
        <strain evidence="3 4">H3</strain>
    </source>
</reference>
<dbReference type="Gene3D" id="2.60.120.260">
    <property type="entry name" value="Galactose-binding domain-like"/>
    <property type="match status" value="1"/>
</dbReference>
<gene>
    <name evidence="3" type="ORF">VVD49_17895</name>
</gene>